<dbReference type="GO" id="GO:0016020">
    <property type="term" value="C:membrane"/>
    <property type="evidence" value="ECO:0007669"/>
    <property type="project" value="InterPro"/>
</dbReference>
<protein>
    <recommendedName>
        <fullName evidence="6">4Fe-4S ferredoxin-type domain-containing protein</fullName>
    </recommendedName>
</protein>
<keyword evidence="4" id="KW-0408">Iron</keyword>
<reference evidence="7" key="1">
    <citation type="submission" date="2018-05" db="EMBL/GenBank/DDBJ databases">
        <authorList>
            <person name="Lanie J.A."/>
            <person name="Ng W.-L."/>
            <person name="Kazmierczak K.M."/>
            <person name="Andrzejewski T.M."/>
            <person name="Davidsen T.M."/>
            <person name="Wayne K.J."/>
            <person name="Tettelin H."/>
            <person name="Glass J.I."/>
            <person name="Rusch D."/>
            <person name="Podicherti R."/>
            <person name="Tsui H.-C.T."/>
            <person name="Winkler M.E."/>
        </authorList>
    </citation>
    <scope>NUCLEOTIDE SEQUENCE</scope>
</reference>
<dbReference type="HAMAP" id="MF_01351">
    <property type="entry name" value="NDH1_NuoI"/>
    <property type="match status" value="1"/>
</dbReference>
<keyword evidence="3" id="KW-0677">Repeat</keyword>
<organism evidence="7">
    <name type="scientific">marine metagenome</name>
    <dbReference type="NCBI Taxonomy" id="408172"/>
    <lineage>
        <taxon>unclassified sequences</taxon>
        <taxon>metagenomes</taxon>
        <taxon>ecological metagenomes</taxon>
    </lineage>
</organism>
<dbReference type="SUPFAM" id="SSF54862">
    <property type="entry name" value="4Fe-4S ferredoxins"/>
    <property type="match status" value="1"/>
</dbReference>
<evidence type="ECO:0000256" key="1">
    <source>
        <dbReference type="ARBA" id="ARBA00022485"/>
    </source>
</evidence>
<dbReference type="GO" id="GO:0009060">
    <property type="term" value="P:aerobic respiration"/>
    <property type="evidence" value="ECO:0007669"/>
    <property type="project" value="TreeGrafter"/>
</dbReference>
<evidence type="ECO:0000313" key="7">
    <source>
        <dbReference type="EMBL" id="SVA96285.1"/>
    </source>
</evidence>
<evidence type="ECO:0000256" key="2">
    <source>
        <dbReference type="ARBA" id="ARBA00022723"/>
    </source>
</evidence>
<keyword evidence="1" id="KW-0004">4Fe-4S</keyword>
<sequence>MAYFVDRTVKMTWWERSYLPAIIKGMYITSRHFFINLFGFVPFFLGQKKEREIFTLYYPEEMAPIPVAYRGRPVLAINENNLPNCVACGLCEAACPAYCIDIIPGENSGKQNEVERWPKEFTIDYAVCIFCGNCEEACPEEAIFMSDDYEIPMLDRKEMKFNLEQLSVPIEKLKDRVEFTRKMYGKWNY</sequence>
<dbReference type="Pfam" id="PF12838">
    <property type="entry name" value="Fer4_7"/>
    <property type="match status" value="1"/>
</dbReference>
<dbReference type="AlphaFoldDB" id="A0A382A422"/>
<dbReference type="InterPro" id="IPR017896">
    <property type="entry name" value="4Fe4S_Fe-S-bd"/>
</dbReference>
<dbReference type="PROSITE" id="PS51379">
    <property type="entry name" value="4FE4S_FER_2"/>
    <property type="match status" value="2"/>
</dbReference>
<dbReference type="InterPro" id="IPR010226">
    <property type="entry name" value="NADH_quinone_OxRdtase_chainI"/>
</dbReference>
<evidence type="ECO:0000256" key="5">
    <source>
        <dbReference type="ARBA" id="ARBA00023014"/>
    </source>
</evidence>
<dbReference type="PANTHER" id="PTHR10849">
    <property type="entry name" value="NADH DEHYDROGENASE UBIQUINONE IRON-SULFUR PROTEIN 8, MITOCHONDRIAL"/>
    <property type="match status" value="1"/>
</dbReference>
<accession>A0A382A422</accession>
<keyword evidence="2" id="KW-0479">Metal-binding</keyword>
<dbReference type="InterPro" id="IPR017900">
    <property type="entry name" value="4Fe4S_Fe_S_CS"/>
</dbReference>
<dbReference type="PROSITE" id="PS00198">
    <property type="entry name" value="4FE4S_FER_1"/>
    <property type="match status" value="1"/>
</dbReference>
<keyword evidence="5" id="KW-0411">Iron-sulfur</keyword>
<gene>
    <name evidence="7" type="ORF">METZ01_LOCUS149139</name>
</gene>
<dbReference type="PANTHER" id="PTHR10849:SF35">
    <property type="entry name" value="FORMATE HYDROGENLYASE SUBUNIT 6-RELATED"/>
    <property type="match status" value="1"/>
</dbReference>
<proteinExistence type="inferred from homology"/>
<dbReference type="Gene3D" id="3.30.70.3270">
    <property type="match status" value="1"/>
</dbReference>
<dbReference type="GO" id="GO:0046872">
    <property type="term" value="F:metal ion binding"/>
    <property type="evidence" value="ECO:0007669"/>
    <property type="project" value="UniProtKB-KW"/>
</dbReference>
<feature type="domain" description="4Fe-4S ferredoxin-type" evidence="6">
    <location>
        <begin position="119"/>
        <end position="148"/>
    </location>
</feature>
<dbReference type="GO" id="GO:0003954">
    <property type="term" value="F:NADH dehydrogenase activity"/>
    <property type="evidence" value="ECO:0007669"/>
    <property type="project" value="TreeGrafter"/>
</dbReference>
<dbReference type="GO" id="GO:0051539">
    <property type="term" value="F:4 iron, 4 sulfur cluster binding"/>
    <property type="evidence" value="ECO:0007669"/>
    <property type="project" value="UniProtKB-KW"/>
</dbReference>
<evidence type="ECO:0000256" key="3">
    <source>
        <dbReference type="ARBA" id="ARBA00022737"/>
    </source>
</evidence>
<evidence type="ECO:0000256" key="4">
    <source>
        <dbReference type="ARBA" id="ARBA00023004"/>
    </source>
</evidence>
<feature type="domain" description="4Fe-4S ferredoxin-type" evidence="6">
    <location>
        <begin position="73"/>
        <end position="105"/>
    </location>
</feature>
<dbReference type="EMBL" id="UINC01023833">
    <property type="protein sequence ID" value="SVA96285.1"/>
    <property type="molecule type" value="Genomic_DNA"/>
</dbReference>
<name>A0A382A422_9ZZZZ</name>
<evidence type="ECO:0000259" key="6">
    <source>
        <dbReference type="PROSITE" id="PS51379"/>
    </source>
</evidence>